<gene>
    <name evidence="3" type="primary">LOC106776749</name>
</gene>
<sequence>MQLFTIVKFLCPNVYNKLTFFPTNTSKSCFCLHEIQEITNTMSLNCLTCSPLLPRTDSFEELFPEKEYKEHKEYKEYKEHKESKQIKEAYNQVDRSWSNNKLPSSLKRDLPKVGAVAKLKGDHRRNYSTGDVPYPGPSGPKLMRSSGMRRNWSLEDLTEKQERRVRFR</sequence>
<proteinExistence type="predicted"/>
<evidence type="ECO:0000256" key="1">
    <source>
        <dbReference type="SAM" id="MobiDB-lite"/>
    </source>
</evidence>
<keyword evidence="2" id="KW-1185">Reference proteome</keyword>
<dbReference type="RefSeq" id="XP_014519705.2">
    <property type="nucleotide sequence ID" value="XM_014664219.2"/>
</dbReference>
<evidence type="ECO:0000313" key="3">
    <source>
        <dbReference type="RefSeq" id="XP_014519705.2"/>
    </source>
</evidence>
<dbReference type="Proteomes" id="UP000087766">
    <property type="component" value="Chromosome 11"/>
</dbReference>
<protein>
    <submittedName>
        <fullName evidence="3">Uncharacterized protein LOC106776749</fullName>
    </submittedName>
</protein>
<dbReference type="AlphaFoldDB" id="A0A1S3VN36"/>
<dbReference type="PANTHER" id="PTHR36019">
    <property type="entry name" value="PLANT/PROTEIN"/>
    <property type="match status" value="1"/>
</dbReference>
<reference evidence="2" key="1">
    <citation type="journal article" date="2014" name="Nat. Commun.">
        <title>Genome sequence of mungbean and insights into evolution within Vigna species.</title>
        <authorList>
            <person name="Kang Y.J."/>
            <person name="Kim S.K."/>
            <person name="Kim M.Y."/>
            <person name="Lestari P."/>
            <person name="Kim K.H."/>
            <person name="Ha B.K."/>
            <person name="Jun T.H."/>
            <person name="Hwang W.J."/>
            <person name="Lee T."/>
            <person name="Lee J."/>
            <person name="Shim S."/>
            <person name="Yoon M.Y."/>
            <person name="Jang Y.E."/>
            <person name="Han K.S."/>
            <person name="Taeprayoon P."/>
            <person name="Yoon N."/>
            <person name="Somta P."/>
            <person name="Tanya P."/>
            <person name="Kim K.S."/>
            <person name="Gwag J.G."/>
            <person name="Moon J.K."/>
            <person name="Lee Y.H."/>
            <person name="Park B.S."/>
            <person name="Bombarely A."/>
            <person name="Doyle J.J."/>
            <person name="Jackson S.A."/>
            <person name="Schafleitner R."/>
            <person name="Srinives P."/>
            <person name="Varshney R.K."/>
            <person name="Lee S.H."/>
        </authorList>
    </citation>
    <scope>NUCLEOTIDE SEQUENCE [LARGE SCALE GENOMIC DNA]</scope>
    <source>
        <strain evidence="2">cv. VC1973A</strain>
    </source>
</reference>
<name>A0A1S3VN36_VIGRR</name>
<dbReference type="GeneID" id="106776749"/>
<dbReference type="OrthoDB" id="1847777at2759"/>
<dbReference type="KEGG" id="vra:106776749"/>
<dbReference type="PANTHER" id="PTHR36019:SF3">
    <property type="entry name" value="PLANT_PROTEIN"/>
    <property type="match status" value="1"/>
</dbReference>
<reference evidence="3" key="2">
    <citation type="submission" date="2025-08" db="UniProtKB">
        <authorList>
            <consortium name="RefSeq"/>
        </authorList>
    </citation>
    <scope>IDENTIFICATION</scope>
    <source>
        <tissue evidence="3">Leaf</tissue>
    </source>
</reference>
<accession>A0A1S3VN36</accession>
<evidence type="ECO:0000313" key="2">
    <source>
        <dbReference type="Proteomes" id="UP000087766"/>
    </source>
</evidence>
<organism evidence="2 3">
    <name type="scientific">Vigna radiata var. radiata</name>
    <name type="common">Mung bean</name>
    <name type="synonym">Phaseolus aureus</name>
    <dbReference type="NCBI Taxonomy" id="3916"/>
    <lineage>
        <taxon>Eukaryota</taxon>
        <taxon>Viridiplantae</taxon>
        <taxon>Streptophyta</taxon>
        <taxon>Embryophyta</taxon>
        <taxon>Tracheophyta</taxon>
        <taxon>Spermatophyta</taxon>
        <taxon>Magnoliopsida</taxon>
        <taxon>eudicotyledons</taxon>
        <taxon>Gunneridae</taxon>
        <taxon>Pentapetalae</taxon>
        <taxon>rosids</taxon>
        <taxon>fabids</taxon>
        <taxon>Fabales</taxon>
        <taxon>Fabaceae</taxon>
        <taxon>Papilionoideae</taxon>
        <taxon>50 kb inversion clade</taxon>
        <taxon>NPAAA clade</taxon>
        <taxon>indigoferoid/millettioid clade</taxon>
        <taxon>Phaseoleae</taxon>
        <taxon>Vigna</taxon>
    </lineage>
</organism>
<feature type="region of interest" description="Disordered" evidence="1">
    <location>
        <begin position="122"/>
        <end position="155"/>
    </location>
</feature>